<feature type="non-terminal residue" evidence="2">
    <location>
        <position position="1"/>
    </location>
</feature>
<keyword evidence="3" id="KW-1185">Reference proteome</keyword>
<feature type="region of interest" description="Disordered" evidence="1">
    <location>
        <begin position="1"/>
        <end position="20"/>
    </location>
</feature>
<evidence type="ECO:0000313" key="3">
    <source>
        <dbReference type="Proteomes" id="UP001519460"/>
    </source>
</evidence>
<comment type="caution">
    <text evidence="2">The sequence shown here is derived from an EMBL/GenBank/DDBJ whole genome shotgun (WGS) entry which is preliminary data.</text>
</comment>
<reference evidence="2 3" key="1">
    <citation type="journal article" date="2023" name="Sci. Data">
        <title>Genome assembly of the Korean intertidal mud-creeper Batillaria attramentaria.</title>
        <authorList>
            <person name="Patra A.K."/>
            <person name="Ho P.T."/>
            <person name="Jun S."/>
            <person name="Lee S.J."/>
            <person name="Kim Y."/>
            <person name="Won Y.J."/>
        </authorList>
    </citation>
    <scope>NUCLEOTIDE SEQUENCE [LARGE SCALE GENOMIC DNA]</scope>
    <source>
        <strain evidence="2">Wonlab-2016</strain>
    </source>
</reference>
<name>A0ABD0K3G6_9CAEN</name>
<dbReference type="AlphaFoldDB" id="A0ABD0K3G6"/>
<sequence length="85" mass="8947">IGDDEKSTGRYSGGSWEAVARPSPCSGCGFSSRAERVWVSQKDPCARAWGAPSSDGTADESLEAESSEAGVLERTFSLSVPDTFL</sequence>
<dbReference type="EMBL" id="JACVVK020000256">
    <property type="protein sequence ID" value="KAK7481804.1"/>
    <property type="molecule type" value="Genomic_DNA"/>
</dbReference>
<dbReference type="Proteomes" id="UP001519460">
    <property type="component" value="Unassembled WGS sequence"/>
</dbReference>
<proteinExistence type="predicted"/>
<accession>A0ABD0K3G6</accession>
<protein>
    <submittedName>
        <fullName evidence="2">Uncharacterized protein</fullName>
    </submittedName>
</protein>
<evidence type="ECO:0000313" key="2">
    <source>
        <dbReference type="EMBL" id="KAK7481804.1"/>
    </source>
</evidence>
<evidence type="ECO:0000256" key="1">
    <source>
        <dbReference type="SAM" id="MobiDB-lite"/>
    </source>
</evidence>
<organism evidence="2 3">
    <name type="scientific">Batillaria attramentaria</name>
    <dbReference type="NCBI Taxonomy" id="370345"/>
    <lineage>
        <taxon>Eukaryota</taxon>
        <taxon>Metazoa</taxon>
        <taxon>Spiralia</taxon>
        <taxon>Lophotrochozoa</taxon>
        <taxon>Mollusca</taxon>
        <taxon>Gastropoda</taxon>
        <taxon>Caenogastropoda</taxon>
        <taxon>Sorbeoconcha</taxon>
        <taxon>Cerithioidea</taxon>
        <taxon>Batillariidae</taxon>
        <taxon>Batillaria</taxon>
    </lineage>
</organism>
<feature type="compositionally biased region" description="Acidic residues" evidence="1">
    <location>
        <begin position="57"/>
        <end position="66"/>
    </location>
</feature>
<gene>
    <name evidence="2" type="ORF">BaRGS_00026951</name>
</gene>
<feature type="region of interest" description="Disordered" evidence="1">
    <location>
        <begin position="48"/>
        <end position="68"/>
    </location>
</feature>